<dbReference type="GO" id="GO:0046872">
    <property type="term" value="F:metal ion binding"/>
    <property type="evidence" value="ECO:0007669"/>
    <property type="project" value="InterPro"/>
</dbReference>
<organism evidence="4 5">
    <name type="scientific">Viridothelium virens</name>
    <name type="common">Speckled blister lichen</name>
    <name type="synonym">Trypethelium virens</name>
    <dbReference type="NCBI Taxonomy" id="1048519"/>
    <lineage>
        <taxon>Eukaryota</taxon>
        <taxon>Fungi</taxon>
        <taxon>Dikarya</taxon>
        <taxon>Ascomycota</taxon>
        <taxon>Pezizomycotina</taxon>
        <taxon>Dothideomycetes</taxon>
        <taxon>Dothideomycetes incertae sedis</taxon>
        <taxon>Trypetheliales</taxon>
        <taxon>Trypetheliaceae</taxon>
        <taxon>Viridothelium</taxon>
    </lineage>
</organism>
<dbReference type="InterPro" id="IPR018211">
    <property type="entry name" value="ADH_Fe_CS"/>
</dbReference>
<dbReference type="Gene3D" id="1.20.1090.10">
    <property type="entry name" value="Dehydroquinate synthase-like - alpha domain"/>
    <property type="match status" value="1"/>
</dbReference>
<evidence type="ECO:0000259" key="3">
    <source>
        <dbReference type="Pfam" id="PF25137"/>
    </source>
</evidence>
<dbReference type="Proteomes" id="UP000800092">
    <property type="component" value="Unassembled WGS sequence"/>
</dbReference>
<evidence type="ECO:0000259" key="2">
    <source>
        <dbReference type="Pfam" id="PF00465"/>
    </source>
</evidence>
<dbReference type="Gene3D" id="3.40.50.1970">
    <property type="match status" value="1"/>
</dbReference>
<dbReference type="PANTHER" id="PTHR11496">
    <property type="entry name" value="ALCOHOL DEHYDROGENASE"/>
    <property type="match status" value="1"/>
</dbReference>
<dbReference type="GO" id="GO:0004022">
    <property type="term" value="F:alcohol dehydrogenase (NAD+) activity"/>
    <property type="evidence" value="ECO:0007669"/>
    <property type="project" value="TreeGrafter"/>
</dbReference>
<evidence type="ECO:0000313" key="4">
    <source>
        <dbReference type="EMBL" id="KAF2234154.1"/>
    </source>
</evidence>
<gene>
    <name evidence="4" type="ORF">EV356DRAFT_502807</name>
</gene>
<protein>
    <submittedName>
        <fullName evidence="4">Dehydroquinate synthase-like protein</fullName>
    </submittedName>
</protein>
<dbReference type="SUPFAM" id="SSF56796">
    <property type="entry name" value="Dehydroquinate synthase-like"/>
    <property type="match status" value="1"/>
</dbReference>
<dbReference type="PANTHER" id="PTHR11496:SF107">
    <property type="entry name" value="ALCOHOL DEHYDROGENASE, PUTATIVE (AFU_ORTHOLOGUE AFUA_1G06800)-RELATED"/>
    <property type="match status" value="1"/>
</dbReference>
<dbReference type="EMBL" id="ML991801">
    <property type="protein sequence ID" value="KAF2234154.1"/>
    <property type="molecule type" value="Genomic_DNA"/>
</dbReference>
<feature type="domain" description="Fe-containing alcohol dehydrogenase-like C-terminal" evidence="3">
    <location>
        <begin position="279"/>
        <end position="404"/>
    </location>
</feature>
<dbReference type="Pfam" id="PF25137">
    <property type="entry name" value="ADH_Fe_C"/>
    <property type="match status" value="1"/>
</dbReference>
<dbReference type="InterPro" id="IPR056798">
    <property type="entry name" value="ADH_Fe_C"/>
</dbReference>
<dbReference type="CDD" id="cd08192">
    <property type="entry name" value="MAR-like"/>
    <property type="match status" value="1"/>
</dbReference>
<dbReference type="PROSITE" id="PS00060">
    <property type="entry name" value="ADH_IRON_2"/>
    <property type="match status" value="1"/>
</dbReference>
<dbReference type="AlphaFoldDB" id="A0A6A6H7R5"/>
<dbReference type="OrthoDB" id="339764at2759"/>
<name>A0A6A6H7R5_VIRVR</name>
<dbReference type="InterPro" id="IPR001670">
    <property type="entry name" value="ADH_Fe/GldA"/>
</dbReference>
<feature type="domain" description="Alcohol dehydrogenase iron-type/glycerol dehydrogenase GldA" evidence="2">
    <location>
        <begin position="21"/>
        <end position="195"/>
    </location>
</feature>
<evidence type="ECO:0000256" key="1">
    <source>
        <dbReference type="ARBA" id="ARBA00023002"/>
    </source>
</evidence>
<dbReference type="GO" id="GO:0005739">
    <property type="term" value="C:mitochondrion"/>
    <property type="evidence" value="ECO:0007669"/>
    <property type="project" value="TreeGrafter"/>
</dbReference>
<sequence>MESKRVQQLPTPSRTDHYAIINSHVLSDIPAELASWSSQSVLIVASAALNSNHSIIRDLKAKLGPIVKDEKLGVGSHTPYEDVIDISRRIHAIHADTVVCIGSCSYSDACKTACLLCASLPTPFTEADMEALVDQEKGLTPPEKLQLLRTKLILVPTTLSASEWNAVSSATNSRGKKQHFGSLEVGAPDLICLDPDVAATTPEAVWLPSGVRGIDHCVEVRCNVGCTGAAAELTERGLRELLGGLSAYKSAKEQGEAGRERLLKGITDCQLGVRDAMTAMLVHGWRVGISHAIGHQLGSVAGVMHGVTSCVMLAPVLKHTETWNPEAQKILLDIFNEVLGWNETTLGEAMRKFVKMLGLPTTLSEVGVTDEKTIETVAEYTLTDVWGGEKRLLNSKEEVMEILNMVR</sequence>
<accession>A0A6A6H7R5</accession>
<keyword evidence="1" id="KW-0560">Oxidoreductase</keyword>
<dbReference type="Pfam" id="PF00465">
    <property type="entry name" value="Fe-ADH"/>
    <property type="match status" value="1"/>
</dbReference>
<proteinExistence type="predicted"/>
<reference evidence="4" key="1">
    <citation type="journal article" date="2020" name="Stud. Mycol.">
        <title>101 Dothideomycetes genomes: a test case for predicting lifestyles and emergence of pathogens.</title>
        <authorList>
            <person name="Haridas S."/>
            <person name="Albert R."/>
            <person name="Binder M."/>
            <person name="Bloem J."/>
            <person name="Labutti K."/>
            <person name="Salamov A."/>
            <person name="Andreopoulos B."/>
            <person name="Baker S."/>
            <person name="Barry K."/>
            <person name="Bills G."/>
            <person name="Bluhm B."/>
            <person name="Cannon C."/>
            <person name="Castanera R."/>
            <person name="Culley D."/>
            <person name="Daum C."/>
            <person name="Ezra D."/>
            <person name="Gonzalez J."/>
            <person name="Henrissat B."/>
            <person name="Kuo A."/>
            <person name="Liang C."/>
            <person name="Lipzen A."/>
            <person name="Lutzoni F."/>
            <person name="Magnuson J."/>
            <person name="Mondo S."/>
            <person name="Nolan M."/>
            <person name="Ohm R."/>
            <person name="Pangilinan J."/>
            <person name="Park H.-J."/>
            <person name="Ramirez L."/>
            <person name="Alfaro M."/>
            <person name="Sun H."/>
            <person name="Tritt A."/>
            <person name="Yoshinaga Y."/>
            <person name="Zwiers L.-H."/>
            <person name="Turgeon B."/>
            <person name="Goodwin S."/>
            <person name="Spatafora J."/>
            <person name="Crous P."/>
            <person name="Grigoriev I."/>
        </authorList>
    </citation>
    <scope>NUCLEOTIDE SEQUENCE</scope>
    <source>
        <strain evidence="4">Tuck. ex Michener</strain>
    </source>
</reference>
<dbReference type="InterPro" id="IPR039697">
    <property type="entry name" value="Alcohol_dehydrogenase_Fe"/>
</dbReference>
<evidence type="ECO:0000313" key="5">
    <source>
        <dbReference type="Proteomes" id="UP000800092"/>
    </source>
</evidence>
<keyword evidence="5" id="KW-1185">Reference proteome</keyword>